<dbReference type="InterPro" id="IPR018357">
    <property type="entry name" value="Hexapep_transf_CS"/>
</dbReference>
<dbReference type="Gene3D" id="2.160.10.10">
    <property type="entry name" value="Hexapeptide repeat proteins"/>
    <property type="match status" value="1"/>
</dbReference>
<keyword evidence="4" id="KW-0012">Acyltransferase</keyword>
<dbReference type="STRING" id="370979.SAMN05443663_104306"/>
<dbReference type="Pfam" id="PF00132">
    <property type="entry name" value="Hexapep"/>
    <property type="match status" value="1"/>
</dbReference>
<evidence type="ECO:0000256" key="1">
    <source>
        <dbReference type="ARBA" id="ARBA00007274"/>
    </source>
</evidence>
<dbReference type="SUPFAM" id="SSF51161">
    <property type="entry name" value="Trimeric LpxA-like enzymes"/>
    <property type="match status" value="1"/>
</dbReference>
<dbReference type="InterPro" id="IPR001451">
    <property type="entry name" value="Hexapep"/>
</dbReference>
<evidence type="ECO:0000313" key="6">
    <source>
        <dbReference type="Proteomes" id="UP000184071"/>
    </source>
</evidence>
<dbReference type="InterPro" id="IPR011004">
    <property type="entry name" value="Trimer_LpxA-like_sf"/>
</dbReference>
<dbReference type="PROSITE" id="PS00101">
    <property type="entry name" value="HEXAPEP_TRANSFERASES"/>
    <property type="match status" value="1"/>
</dbReference>
<accession>A0A1M5NVC1</accession>
<evidence type="ECO:0000256" key="4">
    <source>
        <dbReference type="ARBA" id="ARBA00023315"/>
    </source>
</evidence>
<keyword evidence="3" id="KW-0677">Repeat</keyword>
<gene>
    <name evidence="5" type="ORF">SAMN05443663_104306</name>
</gene>
<protein>
    <submittedName>
        <fullName evidence="5">Acetyltransferase (Isoleucine patch superfamily)</fullName>
    </submittedName>
</protein>
<name>A0A1M5NVC1_9FLAO</name>
<evidence type="ECO:0000256" key="3">
    <source>
        <dbReference type="ARBA" id="ARBA00022737"/>
    </source>
</evidence>
<dbReference type="Proteomes" id="UP000184071">
    <property type="component" value="Unassembled WGS sequence"/>
</dbReference>
<keyword evidence="2 5" id="KW-0808">Transferase</keyword>
<dbReference type="InterPro" id="IPR051159">
    <property type="entry name" value="Hexapeptide_acetyltransf"/>
</dbReference>
<dbReference type="EMBL" id="FQWC01000004">
    <property type="protein sequence ID" value="SHG93450.1"/>
    <property type="molecule type" value="Genomic_DNA"/>
</dbReference>
<organism evidence="5 6">
    <name type="scientific">Flavobacterium defluvii</name>
    <dbReference type="NCBI Taxonomy" id="370979"/>
    <lineage>
        <taxon>Bacteria</taxon>
        <taxon>Pseudomonadati</taxon>
        <taxon>Bacteroidota</taxon>
        <taxon>Flavobacteriia</taxon>
        <taxon>Flavobacteriales</taxon>
        <taxon>Flavobacteriaceae</taxon>
        <taxon>Flavobacterium</taxon>
    </lineage>
</organism>
<evidence type="ECO:0000313" key="5">
    <source>
        <dbReference type="EMBL" id="SHG93450.1"/>
    </source>
</evidence>
<dbReference type="AlphaFoldDB" id="A0A1M5NVC1"/>
<sequence>MHEKNHAILKSKEQNLLSKFNNDNALIGENTRIFNEAGIHNNLGDRTKIVLGNNCDIRGELLIFGHGGEIIIGDYSFIGERTKIWSAKKISIGNRVLISHNVNIHDNNSHPLDSKLRHEDFKYITAFGLKKESDLNEKEIIIEDDVWIGFNSTIMKGVKIGKGAIIAANTIITKDVPEYAVCAGNPMQIIKYTT</sequence>
<dbReference type="GO" id="GO:0008374">
    <property type="term" value="F:O-acyltransferase activity"/>
    <property type="evidence" value="ECO:0007669"/>
    <property type="project" value="TreeGrafter"/>
</dbReference>
<dbReference type="PANTHER" id="PTHR23416:SF23">
    <property type="entry name" value="ACETYLTRANSFERASE C18B11.09C-RELATED"/>
    <property type="match status" value="1"/>
</dbReference>
<comment type="similarity">
    <text evidence="1">Belongs to the transferase hexapeptide repeat family.</text>
</comment>
<dbReference type="GO" id="GO:0005829">
    <property type="term" value="C:cytosol"/>
    <property type="evidence" value="ECO:0007669"/>
    <property type="project" value="TreeGrafter"/>
</dbReference>
<reference evidence="6" key="1">
    <citation type="submission" date="2016-11" db="EMBL/GenBank/DDBJ databases">
        <authorList>
            <person name="Varghese N."/>
            <person name="Submissions S."/>
        </authorList>
    </citation>
    <scope>NUCLEOTIDE SEQUENCE [LARGE SCALE GENOMIC DNA]</scope>
    <source>
        <strain evidence="6">DSM 17963</strain>
    </source>
</reference>
<dbReference type="OrthoDB" id="9812571at2"/>
<dbReference type="CDD" id="cd04647">
    <property type="entry name" value="LbH_MAT_like"/>
    <property type="match status" value="1"/>
</dbReference>
<proteinExistence type="inferred from homology"/>
<evidence type="ECO:0000256" key="2">
    <source>
        <dbReference type="ARBA" id="ARBA00022679"/>
    </source>
</evidence>
<dbReference type="PANTHER" id="PTHR23416">
    <property type="entry name" value="SIALIC ACID SYNTHASE-RELATED"/>
    <property type="match status" value="1"/>
</dbReference>
<keyword evidence="6" id="KW-1185">Reference proteome</keyword>